<dbReference type="Proteomes" id="UP000054166">
    <property type="component" value="Unassembled WGS sequence"/>
</dbReference>
<gene>
    <name evidence="1" type="ORF">PILCRDRAFT_328550</name>
</gene>
<protein>
    <submittedName>
        <fullName evidence="1">Uncharacterized protein</fullName>
    </submittedName>
</protein>
<keyword evidence="2" id="KW-1185">Reference proteome</keyword>
<accession>A0A0C3G1Y8</accession>
<dbReference type="InParanoid" id="A0A0C3G1Y8"/>
<evidence type="ECO:0000313" key="1">
    <source>
        <dbReference type="EMBL" id="KIM85884.1"/>
    </source>
</evidence>
<dbReference type="AlphaFoldDB" id="A0A0C3G1Y8"/>
<dbReference type="HOGENOM" id="CLU_2109900_0_0_1"/>
<name>A0A0C3G1Y8_PILCF</name>
<reference evidence="2" key="2">
    <citation type="submission" date="2015-01" db="EMBL/GenBank/DDBJ databases">
        <title>Evolutionary Origins and Diversification of the Mycorrhizal Mutualists.</title>
        <authorList>
            <consortium name="DOE Joint Genome Institute"/>
            <consortium name="Mycorrhizal Genomics Consortium"/>
            <person name="Kohler A."/>
            <person name="Kuo A."/>
            <person name="Nagy L.G."/>
            <person name="Floudas D."/>
            <person name="Copeland A."/>
            <person name="Barry K.W."/>
            <person name="Cichocki N."/>
            <person name="Veneault-Fourrey C."/>
            <person name="LaButti K."/>
            <person name="Lindquist E.A."/>
            <person name="Lipzen A."/>
            <person name="Lundell T."/>
            <person name="Morin E."/>
            <person name="Murat C."/>
            <person name="Riley R."/>
            <person name="Ohm R."/>
            <person name="Sun H."/>
            <person name="Tunlid A."/>
            <person name="Henrissat B."/>
            <person name="Grigoriev I.V."/>
            <person name="Hibbett D.S."/>
            <person name="Martin F."/>
        </authorList>
    </citation>
    <scope>NUCLEOTIDE SEQUENCE [LARGE SCALE GENOMIC DNA]</scope>
    <source>
        <strain evidence="2">F 1598</strain>
    </source>
</reference>
<reference evidence="1 2" key="1">
    <citation type="submission" date="2014-04" db="EMBL/GenBank/DDBJ databases">
        <authorList>
            <consortium name="DOE Joint Genome Institute"/>
            <person name="Kuo A."/>
            <person name="Tarkka M."/>
            <person name="Buscot F."/>
            <person name="Kohler A."/>
            <person name="Nagy L.G."/>
            <person name="Floudas D."/>
            <person name="Copeland A."/>
            <person name="Barry K.W."/>
            <person name="Cichocki N."/>
            <person name="Veneault-Fourrey C."/>
            <person name="LaButti K."/>
            <person name="Lindquist E.A."/>
            <person name="Lipzen A."/>
            <person name="Lundell T."/>
            <person name="Morin E."/>
            <person name="Murat C."/>
            <person name="Sun H."/>
            <person name="Tunlid A."/>
            <person name="Henrissat B."/>
            <person name="Grigoriev I.V."/>
            <person name="Hibbett D.S."/>
            <person name="Martin F."/>
            <person name="Nordberg H.P."/>
            <person name="Cantor M.N."/>
            <person name="Hua S.X."/>
        </authorList>
    </citation>
    <scope>NUCLEOTIDE SEQUENCE [LARGE SCALE GENOMIC DNA]</scope>
    <source>
        <strain evidence="1 2">F 1598</strain>
    </source>
</reference>
<proteinExistence type="predicted"/>
<organism evidence="1 2">
    <name type="scientific">Piloderma croceum (strain F 1598)</name>
    <dbReference type="NCBI Taxonomy" id="765440"/>
    <lineage>
        <taxon>Eukaryota</taxon>
        <taxon>Fungi</taxon>
        <taxon>Dikarya</taxon>
        <taxon>Basidiomycota</taxon>
        <taxon>Agaricomycotina</taxon>
        <taxon>Agaricomycetes</taxon>
        <taxon>Agaricomycetidae</taxon>
        <taxon>Atheliales</taxon>
        <taxon>Atheliaceae</taxon>
        <taxon>Piloderma</taxon>
    </lineage>
</organism>
<dbReference type="EMBL" id="KN832983">
    <property type="protein sequence ID" value="KIM85884.1"/>
    <property type="molecule type" value="Genomic_DNA"/>
</dbReference>
<evidence type="ECO:0000313" key="2">
    <source>
        <dbReference type="Proteomes" id="UP000054166"/>
    </source>
</evidence>
<sequence length="115" mass="13535">MQRCDYRLAFLSSGERSCCKSLPSLYPFMLYTQDPLHYSSGIHRIAPIYIRFFYWVSKTVVECGPITRPPLLPPSLWTLLERCENQKHDLYEGRMHLMTSPLRLPRPPYQLVLTT</sequence>